<dbReference type="InterPro" id="IPR036188">
    <property type="entry name" value="FAD/NAD-bd_sf"/>
</dbReference>
<dbReference type="PANTHER" id="PTHR15192:SF8">
    <property type="entry name" value="FAD_NAD(P)-BINDING DOMAIN-CONTAINING PROTEIN"/>
    <property type="match status" value="1"/>
</dbReference>
<dbReference type="Proteomes" id="UP000050794">
    <property type="component" value="Unassembled WGS sequence"/>
</dbReference>
<name>A0A183VAC3_TOXCA</name>
<proteinExistence type="predicted"/>
<dbReference type="SUPFAM" id="SSF51905">
    <property type="entry name" value="FAD/NAD(P)-binding domain"/>
    <property type="match status" value="1"/>
</dbReference>
<sequence length="263" mass="30224">LVTDSTRRFRIGRISALCWFHFLTSYSARIDVKFLKKLQKYRDDCSGEYYWEVRGTNNGEPMILRCRKVVLACGKNHDRTLDVEGEQDEPRLVYNVPSLKRVLSMERGCASPIRGDRVVVVGDGITSADAVLHCLEVGIPVLHVMRRNEKQMRQLLLSRLATSMYPEYARVYRLMTGRIHDPLYTRMTSTTVVSIKDGVVHLKLPCCERKERFRVLCVCVGKRSELPMLEEQFSFDDYVCSTDPTLFCIGSLAGDHFVRYLIG</sequence>
<dbReference type="PANTHER" id="PTHR15192">
    <property type="entry name" value="PROTEIN CBG05349"/>
    <property type="match status" value="1"/>
</dbReference>
<dbReference type="AlphaFoldDB" id="A0A183VAC3"/>
<accession>A0A183VAC3</accession>
<dbReference type="Gene3D" id="3.50.50.60">
    <property type="entry name" value="FAD/NAD(P)-binding domain"/>
    <property type="match status" value="1"/>
</dbReference>
<reference evidence="2" key="1">
    <citation type="submission" date="2016-06" db="UniProtKB">
        <authorList>
            <consortium name="WormBaseParasite"/>
        </authorList>
    </citation>
    <scope>IDENTIFICATION</scope>
</reference>
<organism evidence="1 2">
    <name type="scientific">Toxocara canis</name>
    <name type="common">Canine roundworm</name>
    <dbReference type="NCBI Taxonomy" id="6265"/>
    <lineage>
        <taxon>Eukaryota</taxon>
        <taxon>Metazoa</taxon>
        <taxon>Ecdysozoa</taxon>
        <taxon>Nematoda</taxon>
        <taxon>Chromadorea</taxon>
        <taxon>Rhabditida</taxon>
        <taxon>Spirurina</taxon>
        <taxon>Ascaridomorpha</taxon>
        <taxon>Ascaridoidea</taxon>
        <taxon>Toxocaridae</taxon>
        <taxon>Toxocara</taxon>
    </lineage>
</organism>
<evidence type="ECO:0000313" key="2">
    <source>
        <dbReference type="WBParaSite" id="TCNE_0001769401-mRNA-1"/>
    </source>
</evidence>
<keyword evidence="1" id="KW-1185">Reference proteome</keyword>
<protein>
    <submittedName>
        <fullName evidence="2">F30B5.4</fullName>
    </submittedName>
</protein>
<dbReference type="InterPro" id="IPR029731">
    <property type="entry name" value="OSGIN1/2"/>
</dbReference>
<dbReference type="WBParaSite" id="TCNE_0001769401-mRNA-1">
    <property type="protein sequence ID" value="TCNE_0001769401-mRNA-1"/>
    <property type="gene ID" value="TCNE_0001769401"/>
</dbReference>
<evidence type="ECO:0000313" key="1">
    <source>
        <dbReference type="Proteomes" id="UP000050794"/>
    </source>
</evidence>